<dbReference type="EMBL" id="AYOZ01000029">
    <property type="protein sequence ID" value="ETI59502.1"/>
    <property type="molecule type" value="Genomic_DNA"/>
</dbReference>
<dbReference type="PATRIC" id="fig|1208321.3.peg.2405"/>
<keyword evidence="2" id="KW-1185">Reference proteome</keyword>
<evidence type="ECO:0000313" key="1">
    <source>
        <dbReference type="EMBL" id="ETI59502.1"/>
    </source>
</evidence>
<comment type="caution">
    <text evidence="1">The sequence shown here is derived from an EMBL/GenBank/DDBJ whole genome shotgun (WGS) entry which is preliminary data.</text>
</comment>
<name>W1RRF3_9GAMM</name>
<evidence type="ECO:0000313" key="2">
    <source>
        <dbReference type="Proteomes" id="UP000018857"/>
    </source>
</evidence>
<proteinExistence type="predicted"/>
<dbReference type="STRING" id="1208321.D104_12090"/>
<sequence length="74" mass="8527">MPRPMLVTVAAFPLSKLLTHAVSAFCRDICILKLTSEMTLFTIDRAFMAFNLHLFLAKDLITKRHECSLYFLSY</sequence>
<reference evidence="1 2" key="1">
    <citation type="journal article" date="2014" name="Genome Announc.">
        <title>Draft Genome Sequence of Marinomonas sp. Strain D104, a Polycyclic Aromatic Hydrocarbon-Degrading Bacterium from the Deep-Sea Sediment of the Arctic Ocean.</title>
        <authorList>
            <person name="Dong C."/>
            <person name="Bai X."/>
            <person name="Lai Q."/>
            <person name="Xie Y."/>
            <person name="Chen X."/>
            <person name="Shao Z."/>
        </authorList>
    </citation>
    <scope>NUCLEOTIDE SEQUENCE [LARGE SCALE GENOMIC DNA]</scope>
    <source>
        <strain evidence="1 2">D104</strain>
    </source>
</reference>
<dbReference type="Proteomes" id="UP000018857">
    <property type="component" value="Unassembled WGS sequence"/>
</dbReference>
<gene>
    <name evidence="1" type="ORF">D104_12090</name>
</gene>
<dbReference type="AlphaFoldDB" id="W1RRF3"/>
<protein>
    <submittedName>
        <fullName evidence="1">Uncharacterized protein</fullName>
    </submittedName>
</protein>
<organism evidence="1 2">
    <name type="scientific">Marinomonas profundimaris</name>
    <dbReference type="NCBI Taxonomy" id="1208321"/>
    <lineage>
        <taxon>Bacteria</taxon>
        <taxon>Pseudomonadati</taxon>
        <taxon>Pseudomonadota</taxon>
        <taxon>Gammaproteobacteria</taxon>
        <taxon>Oceanospirillales</taxon>
        <taxon>Oceanospirillaceae</taxon>
        <taxon>Marinomonas</taxon>
    </lineage>
</organism>
<accession>W1RRF3</accession>